<accession>A0A1Q9LJ47</accession>
<evidence type="ECO:0000313" key="3">
    <source>
        <dbReference type="Proteomes" id="UP000186040"/>
    </source>
</evidence>
<feature type="transmembrane region" description="Helical" evidence="1">
    <location>
        <begin position="51"/>
        <end position="72"/>
    </location>
</feature>
<dbReference type="Proteomes" id="UP000186040">
    <property type="component" value="Unassembled WGS sequence"/>
</dbReference>
<keyword evidence="3" id="KW-1185">Reference proteome</keyword>
<keyword evidence="1" id="KW-1133">Transmembrane helix</keyword>
<dbReference type="EMBL" id="MKQR01000017">
    <property type="protein sequence ID" value="OLR92072.1"/>
    <property type="molecule type" value="Genomic_DNA"/>
</dbReference>
<keyword evidence="1" id="KW-0472">Membrane</keyword>
<reference evidence="2 3" key="1">
    <citation type="submission" date="2016-10" db="EMBL/GenBank/DDBJ databases">
        <title>The Draft Genome Sequence of Actinokineospora bangkokensis 44EHWT reveals the biosynthetic pathway of antifungal compounds Thailandins with unusual extender unit butylmalonyl-CoA.</title>
        <authorList>
            <person name="Greule A."/>
            <person name="Intra B."/>
            <person name="Flemming S."/>
            <person name="Rommel M.G."/>
            <person name="Panbangred W."/>
            <person name="Bechthold A."/>
        </authorList>
    </citation>
    <scope>NUCLEOTIDE SEQUENCE [LARGE SCALE GENOMIC DNA]</scope>
    <source>
        <strain evidence="2 3">44EHW</strain>
    </source>
</reference>
<proteinExistence type="predicted"/>
<feature type="transmembrane region" description="Helical" evidence="1">
    <location>
        <begin position="84"/>
        <end position="106"/>
    </location>
</feature>
<comment type="caution">
    <text evidence="2">The sequence shown here is derived from an EMBL/GenBank/DDBJ whole genome shotgun (WGS) entry which is preliminary data.</text>
</comment>
<organism evidence="2 3">
    <name type="scientific">Actinokineospora bangkokensis</name>
    <dbReference type="NCBI Taxonomy" id="1193682"/>
    <lineage>
        <taxon>Bacteria</taxon>
        <taxon>Bacillati</taxon>
        <taxon>Actinomycetota</taxon>
        <taxon>Actinomycetes</taxon>
        <taxon>Pseudonocardiales</taxon>
        <taxon>Pseudonocardiaceae</taxon>
        <taxon>Actinokineospora</taxon>
    </lineage>
</organism>
<evidence type="ECO:0000313" key="2">
    <source>
        <dbReference type="EMBL" id="OLR92072.1"/>
    </source>
</evidence>
<evidence type="ECO:0000256" key="1">
    <source>
        <dbReference type="SAM" id="Phobius"/>
    </source>
</evidence>
<sequence>MTQQRRVAVTSPQTRLARARRRRHAAWRPADLDPADAERALRAYRAQRRPAALALAGLVALVFGLPVLLRVAPGLLAVRVLDVPLAWAALVVVPFPVLAWLAWWHLRRAERAER</sequence>
<gene>
    <name evidence="2" type="ORF">BJP25_22215</name>
</gene>
<dbReference type="STRING" id="1193682.BJP25_22215"/>
<keyword evidence="1" id="KW-0812">Transmembrane</keyword>
<name>A0A1Q9LJ47_9PSEU</name>
<protein>
    <recommendedName>
        <fullName evidence="4">DUF485 domain-containing protein</fullName>
    </recommendedName>
</protein>
<dbReference type="RefSeq" id="WP_075975958.1">
    <property type="nucleotide sequence ID" value="NZ_MKQR01000017.1"/>
</dbReference>
<dbReference type="AlphaFoldDB" id="A0A1Q9LJ47"/>
<evidence type="ECO:0008006" key="4">
    <source>
        <dbReference type="Google" id="ProtNLM"/>
    </source>
</evidence>